<evidence type="ECO:0000256" key="1">
    <source>
        <dbReference type="SAM" id="MobiDB-lite"/>
    </source>
</evidence>
<evidence type="ECO:0000313" key="3">
    <source>
        <dbReference type="Ensembl" id="ENSMMSP00000015966.1"/>
    </source>
</evidence>
<dbReference type="Pfam" id="PF15751">
    <property type="entry name" value="FANCA_interact"/>
    <property type="match status" value="1"/>
</dbReference>
<dbReference type="GO" id="GO:0043130">
    <property type="term" value="F:ubiquitin binding"/>
    <property type="evidence" value="ECO:0007669"/>
    <property type="project" value="InterPro"/>
</dbReference>
<dbReference type="Ensembl" id="ENSMMST00000017652.1">
    <property type="protein sequence ID" value="ENSMMSP00000015966.1"/>
    <property type="gene ID" value="ENSMMSG00000012163.1"/>
</dbReference>
<sequence>MEAEGRSRLSLSRRRPPSGAGSHPDGGECAKLWTELLRTASADLNVDGELPPLPAFPGQEPRRSPERPRTERFTVGTETFFWTPFPLPPPRRGGDSGASDLVFSAVRGRTESPQQHAAPELRGTPSAEEQPSQRQPSVDGATTLQSCPMCLVDFDPGLAQLDIDSHLAQCLADSTDDIEW</sequence>
<dbReference type="GO" id="GO:0140036">
    <property type="term" value="F:ubiquitin-modified protein reader activity"/>
    <property type="evidence" value="ECO:0007669"/>
    <property type="project" value="Ensembl"/>
</dbReference>
<dbReference type="AlphaFoldDB" id="A0A8C6DLJ8"/>
<accession>A0A8C6DLJ8</accession>
<dbReference type="GO" id="GO:0016604">
    <property type="term" value="C:nuclear body"/>
    <property type="evidence" value="ECO:0007669"/>
    <property type="project" value="Ensembl"/>
</dbReference>
<protein>
    <submittedName>
        <fullName evidence="3">FA core complex associated protein 20</fullName>
    </submittedName>
</protein>
<reference evidence="3" key="2">
    <citation type="submission" date="2025-09" db="UniProtKB">
        <authorList>
            <consortium name="Ensembl"/>
        </authorList>
    </citation>
    <scope>IDENTIFICATION</scope>
</reference>
<dbReference type="InterPro" id="IPR052689">
    <property type="entry name" value="FA_core_complex_assoc"/>
</dbReference>
<feature type="compositionally biased region" description="Basic and acidic residues" evidence="1">
    <location>
        <begin position="60"/>
        <end position="72"/>
    </location>
</feature>
<dbReference type="GO" id="GO:0000785">
    <property type="term" value="C:chromatin"/>
    <property type="evidence" value="ECO:0007669"/>
    <property type="project" value="Ensembl"/>
</dbReference>
<dbReference type="GO" id="GO:0019985">
    <property type="term" value="P:translesion synthesis"/>
    <property type="evidence" value="ECO:0007669"/>
    <property type="project" value="Ensembl"/>
</dbReference>
<name>A0A8C6DLJ8_MOSMO</name>
<feature type="region of interest" description="Disordered" evidence="1">
    <location>
        <begin position="1"/>
        <end position="28"/>
    </location>
</feature>
<dbReference type="Pfam" id="PF15750">
    <property type="entry name" value="UBZ_FAAP20"/>
    <property type="match status" value="1"/>
</dbReference>
<proteinExistence type="predicted"/>
<dbReference type="GeneTree" id="ENSGT00390000010531"/>
<evidence type="ECO:0000313" key="4">
    <source>
        <dbReference type="Proteomes" id="UP000694544"/>
    </source>
</evidence>
<gene>
    <name evidence="3" type="primary">FAAP20</name>
</gene>
<keyword evidence="4" id="KW-1185">Reference proteome</keyword>
<evidence type="ECO:0000259" key="2">
    <source>
        <dbReference type="PROSITE" id="PS51906"/>
    </source>
</evidence>
<dbReference type="GO" id="GO:0036297">
    <property type="term" value="P:interstrand cross-link repair"/>
    <property type="evidence" value="ECO:0007669"/>
    <property type="project" value="Ensembl"/>
</dbReference>
<dbReference type="PROSITE" id="PS51906">
    <property type="entry name" value="ZF_UBZ2"/>
    <property type="match status" value="1"/>
</dbReference>
<dbReference type="GO" id="GO:0070530">
    <property type="term" value="F:K63-linked polyubiquitin modification-dependent protein binding"/>
    <property type="evidence" value="ECO:0007669"/>
    <property type="project" value="Ensembl"/>
</dbReference>
<reference evidence="3" key="1">
    <citation type="submission" date="2025-08" db="UniProtKB">
        <authorList>
            <consortium name="Ensembl"/>
        </authorList>
    </citation>
    <scope>IDENTIFICATION</scope>
</reference>
<feature type="domain" description="UBZ2-type" evidence="2">
    <location>
        <begin position="144"/>
        <end position="180"/>
    </location>
</feature>
<organism evidence="3 4">
    <name type="scientific">Moschus moschiferus</name>
    <name type="common">Siberian musk deer</name>
    <name type="synonym">Moschus sibiricus</name>
    <dbReference type="NCBI Taxonomy" id="68415"/>
    <lineage>
        <taxon>Eukaryota</taxon>
        <taxon>Metazoa</taxon>
        <taxon>Chordata</taxon>
        <taxon>Craniata</taxon>
        <taxon>Vertebrata</taxon>
        <taxon>Euteleostomi</taxon>
        <taxon>Mammalia</taxon>
        <taxon>Eutheria</taxon>
        <taxon>Laurasiatheria</taxon>
        <taxon>Artiodactyla</taxon>
        <taxon>Ruminantia</taxon>
        <taxon>Pecora</taxon>
        <taxon>Moschidae</taxon>
        <taxon>Moschus</taxon>
    </lineage>
</organism>
<dbReference type="PANTHER" id="PTHR37862">
    <property type="entry name" value="FANCONI ANEMIA CORE COMPLEX-ASSOCIATED PROTEIN 20"/>
    <property type="match status" value="1"/>
</dbReference>
<feature type="region of interest" description="Disordered" evidence="1">
    <location>
        <begin position="44"/>
        <end position="141"/>
    </location>
</feature>
<dbReference type="GO" id="GO:0030054">
    <property type="term" value="C:cell junction"/>
    <property type="evidence" value="ECO:0007669"/>
    <property type="project" value="Ensembl"/>
</dbReference>
<dbReference type="Proteomes" id="UP000694544">
    <property type="component" value="Unplaced"/>
</dbReference>
<dbReference type="InterPro" id="IPR031490">
    <property type="entry name" value="UBZ2_FAAP20"/>
</dbReference>
<feature type="compositionally biased region" description="Polar residues" evidence="1">
    <location>
        <begin position="127"/>
        <end position="141"/>
    </location>
</feature>
<dbReference type="GO" id="GO:0043240">
    <property type="term" value="C:Fanconi anaemia nuclear complex"/>
    <property type="evidence" value="ECO:0007669"/>
    <property type="project" value="Ensembl"/>
</dbReference>
<dbReference type="PANTHER" id="PTHR37862:SF1">
    <property type="entry name" value="FANCONI ANEMIA CORE COMPLEX-ASSOCIATED PROTEIN 20"/>
    <property type="match status" value="1"/>
</dbReference>
<dbReference type="InterPro" id="IPR031491">
    <property type="entry name" value="FANCA_interact"/>
</dbReference>